<organism evidence="15 16">
    <name type="scientific">Caerostris darwini</name>
    <dbReference type="NCBI Taxonomy" id="1538125"/>
    <lineage>
        <taxon>Eukaryota</taxon>
        <taxon>Metazoa</taxon>
        <taxon>Ecdysozoa</taxon>
        <taxon>Arthropoda</taxon>
        <taxon>Chelicerata</taxon>
        <taxon>Arachnida</taxon>
        <taxon>Araneae</taxon>
        <taxon>Araneomorphae</taxon>
        <taxon>Entelegynae</taxon>
        <taxon>Araneoidea</taxon>
        <taxon>Araneidae</taxon>
        <taxon>Caerostris</taxon>
    </lineage>
</organism>
<dbReference type="GO" id="GO:0005634">
    <property type="term" value="C:nucleus"/>
    <property type="evidence" value="ECO:0007669"/>
    <property type="project" value="UniProtKB-SubCell"/>
</dbReference>
<evidence type="ECO:0000256" key="5">
    <source>
        <dbReference type="ARBA" id="ARBA00022771"/>
    </source>
</evidence>
<evidence type="ECO:0000256" key="4">
    <source>
        <dbReference type="ARBA" id="ARBA00022737"/>
    </source>
</evidence>
<feature type="domain" description="C2H2-type" evidence="14">
    <location>
        <begin position="236"/>
        <end position="263"/>
    </location>
</feature>
<evidence type="ECO:0000259" key="14">
    <source>
        <dbReference type="PROSITE" id="PS50157"/>
    </source>
</evidence>
<evidence type="ECO:0000313" key="16">
    <source>
        <dbReference type="Proteomes" id="UP001054837"/>
    </source>
</evidence>
<evidence type="ECO:0000256" key="6">
    <source>
        <dbReference type="ARBA" id="ARBA00022833"/>
    </source>
</evidence>
<evidence type="ECO:0000256" key="9">
    <source>
        <dbReference type="ARBA" id="ARBA00023163"/>
    </source>
</evidence>
<dbReference type="PROSITE" id="PS00028">
    <property type="entry name" value="ZINC_FINGER_C2H2_1"/>
    <property type="match status" value="3"/>
</dbReference>
<dbReference type="PANTHER" id="PTHR24394">
    <property type="entry name" value="ZINC FINGER PROTEIN"/>
    <property type="match status" value="1"/>
</dbReference>
<dbReference type="GO" id="GO:0003677">
    <property type="term" value="F:DNA binding"/>
    <property type="evidence" value="ECO:0007669"/>
    <property type="project" value="UniProtKB-KW"/>
</dbReference>
<keyword evidence="4" id="KW-0677">Repeat</keyword>
<dbReference type="SMART" id="SM00355">
    <property type="entry name" value="ZnF_C2H2"/>
    <property type="match status" value="4"/>
</dbReference>
<feature type="domain" description="C2H2-type" evidence="14">
    <location>
        <begin position="180"/>
        <end position="207"/>
    </location>
</feature>
<gene>
    <name evidence="15" type="ORF">CDAR_235731</name>
</gene>
<evidence type="ECO:0000256" key="8">
    <source>
        <dbReference type="ARBA" id="ARBA00023125"/>
    </source>
</evidence>
<dbReference type="Pfam" id="PF00096">
    <property type="entry name" value="zf-C2H2"/>
    <property type="match status" value="3"/>
</dbReference>
<feature type="compositionally biased region" description="Low complexity" evidence="12">
    <location>
        <begin position="142"/>
        <end position="161"/>
    </location>
</feature>
<evidence type="ECO:0000256" key="13">
    <source>
        <dbReference type="SAM" id="Phobius"/>
    </source>
</evidence>
<feature type="domain" description="C2H2-type" evidence="14">
    <location>
        <begin position="208"/>
        <end position="235"/>
    </location>
</feature>
<dbReference type="GO" id="GO:0008270">
    <property type="term" value="F:zinc ion binding"/>
    <property type="evidence" value="ECO:0007669"/>
    <property type="project" value="UniProtKB-KW"/>
</dbReference>
<proteinExistence type="inferred from homology"/>
<dbReference type="InterPro" id="IPR013087">
    <property type="entry name" value="Znf_C2H2_type"/>
</dbReference>
<keyword evidence="10" id="KW-0539">Nucleus</keyword>
<evidence type="ECO:0000313" key="15">
    <source>
        <dbReference type="EMBL" id="GIX78525.1"/>
    </source>
</evidence>
<name>A0AAV4N2L7_9ARAC</name>
<evidence type="ECO:0000256" key="3">
    <source>
        <dbReference type="ARBA" id="ARBA00022723"/>
    </source>
</evidence>
<dbReference type="EMBL" id="BPLQ01001098">
    <property type="protein sequence ID" value="GIX78525.1"/>
    <property type="molecule type" value="Genomic_DNA"/>
</dbReference>
<accession>A0AAV4N2L7</accession>
<dbReference type="Proteomes" id="UP001054837">
    <property type="component" value="Unassembled WGS sequence"/>
</dbReference>
<dbReference type="PANTHER" id="PTHR24394:SF29">
    <property type="entry name" value="MYONEURIN"/>
    <property type="match status" value="1"/>
</dbReference>
<keyword evidence="16" id="KW-1185">Reference proteome</keyword>
<feature type="transmembrane region" description="Helical" evidence="13">
    <location>
        <begin position="328"/>
        <end position="348"/>
    </location>
</feature>
<dbReference type="FunFam" id="3.30.160.60:FF:000761">
    <property type="entry name" value="Zinc finger protein 449"/>
    <property type="match status" value="1"/>
</dbReference>
<dbReference type="InterPro" id="IPR036236">
    <property type="entry name" value="Znf_C2H2_sf"/>
</dbReference>
<evidence type="ECO:0000256" key="10">
    <source>
        <dbReference type="ARBA" id="ARBA00023242"/>
    </source>
</evidence>
<dbReference type="FunFam" id="3.30.160.60:FF:000030">
    <property type="entry name" value="Zinc finger protein 628"/>
    <property type="match status" value="1"/>
</dbReference>
<keyword evidence="6" id="KW-0862">Zinc</keyword>
<evidence type="ECO:0000256" key="7">
    <source>
        <dbReference type="ARBA" id="ARBA00023015"/>
    </source>
</evidence>
<feature type="region of interest" description="Disordered" evidence="12">
    <location>
        <begin position="139"/>
        <end position="171"/>
    </location>
</feature>
<keyword evidence="9" id="KW-0804">Transcription</keyword>
<evidence type="ECO:0000256" key="12">
    <source>
        <dbReference type="SAM" id="MobiDB-lite"/>
    </source>
</evidence>
<dbReference type="FunFam" id="3.30.160.60:FF:001480">
    <property type="entry name" value="Si:cabz01071911.3"/>
    <property type="match status" value="1"/>
</dbReference>
<sequence>MKKKIDNFGETFNDEEDHPALFETLQRVQVGRNMQNLLGTGNVRDRSNELSSRLFHGTSGPRNPICTDMGAEGGQNVVRSSENVQQQKPTSNKRDISKTSDSRCSIRNKKMRTCEINPNKSSCQPLDLSISGTSYKTDRIIGGESSSSQKIQSNSSTSSKECLGSASSSYKKSRGQRKKHVCVDCRKEFSVLSKLKIHMRVHTGERPYECNVCQNTFPYNSNLKDHMRVHTAVKPYSCEICQQTFTQLSSLDHHVAIHSGTKPHHCDYCDFETAQKPSLDKHLETQHSEHKEKCPVCCDYFYSEKSLQSYECKKALGYSSVLSVLVRVYNLISCYIYNFLLFMPYVFYPVN</sequence>
<feature type="compositionally biased region" description="Polar residues" evidence="12">
    <location>
        <begin position="80"/>
        <end position="90"/>
    </location>
</feature>
<keyword evidence="5 11" id="KW-0863">Zinc-finger</keyword>
<comment type="subcellular location">
    <subcellularLocation>
        <location evidence="1">Nucleus</location>
    </subcellularLocation>
</comment>
<comment type="similarity">
    <text evidence="2">Belongs to the krueppel C2H2-type zinc-finger protein family.</text>
</comment>
<evidence type="ECO:0000256" key="1">
    <source>
        <dbReference type="ARBA" id="ARBA00004123"/>
    </source>
</evidence>
<keyword evidence="8" id="KW-0238">DNA-binding</keyword>
<keyword evidence="3" id="KW-0479">Metal-binding</keyword>
<comment type="caution">
    <text evidence="15">The sequence shown here is derived from an EMBL/GenBank/DDBJ whole genome shotgun (WGS) entry which is preliminary data.</text>
</comment>
<dbReference type="PROSITE" id="PS50157">
    <property type="entry name" value="ZINC_FINGER_C2H2_2"/>
    <property type="match status" value="3"/>
</dbReference>
<dbReference type="Gene3D" id="3.30.160.60">
    <property type="entry name" value="Classic Zinc Finger"/>
    <property type="match status" value="4"/>
</dbReference>
<protein>
    <recommendedName>
        <fullName evidence="14">C2H2-type domain-containing protein</fullName>
    </recommendedName>
</protein>
<dbReference type="GO" id="GO:0000981">
    <property type="term" value="F:DNA-binding transcription factor activity, RNA polymerase II-specific"/>
    <property type="evidence" value="ECO:0007669"/>
    <property type="project" value="TreeGrafter"/>
</dbReference>
<reference evidence="15 16" key="1">
    <citation type="submission" date="2021-06" db="EMBL/GenBank/DDBJ databases">
        <title>Caerostris darwini draft genome.</title>
        <authorList>
            <person name="Kono N."/>
            <person name="Arakawa K."/>
        </authorList>
    </citation>
    <scope>NUCLEOTIDE SEQUENCE [LARGE SCALE GENOMIC DNA]</scope>
</reference>
<feature type="region of interest" description="Disordered" evidence="12">
    <location>
        <begin position="80"/>
        <end position="103"/>
    </location>
</feature>
<dbReference type="AlphaFoldDB" id="A0AAV4N2L7"/>
<evidence type="ECO:0000256" key="2">
    <source>
        <dbReference type="ARBA" id="ARBA00006991"/>
    </source>
</evidence>
<keyword evidence="13" id="KW-0472">Membrane</keyword>
<keyword evidence="13" id="KW-0812">Transmembrane</keyword>
<keyword evidence="7" id="KW-0805">Transcription regulation</keyword>
<dbReference type="SUPFAM" id="SSF57667">
    <property type="entry name" value="beta-beta-alpha zinc fingers"/>
    <property type="match status" value="3"/>
</dbReference>
<feature type="compositionally biased region" description="Basic and acidic residues" evidence="12">
    <location>
        <begin position="92"/>
        <end position="101"/>
    </location>
</feature>
<evidence type="ECO:0000256" key="11">
    <source>
        <dbReference type="PROSITE-ProRule" id="PRU00042"/>
    </source>
</evidence>
<keyword evidence="13" id="KW-1133">Transmembrane helix</keyword>